<feature type="compositionally biased region" description="Polar residues" evidence="2">
    <location>
        <begin position="556"/>
        <end position="576"/>
    </location>
</feature>
<dbReference type="Proteomes" id="UP000006753">
    <property type="component" value="Unassembled WGS sequence"/>
</dbReference>
<dbReference type="InParanoid" id="K1WXS9"/>
<feature type="region of interest" description="Disordered" evidence="2">
    <location>
        <begin position="556"/>
        <end position="589"/>
    </location>
</feature>
<feature type="region of interest" description="Disordered" evidence="2">
    <location>
        <begin position="370"/>
        <end position="389"/>
    </location>
</feature>
<dbReference type="SUPFAM" id="SSF48452">
    <property type="entry name" value="TPR-like"/>
    <property type="match status" value="1"/>
</dbReference>
<keyword evidence="6" id="KW-1185">Reference proteome</keyword>
<reference evidence="5 6" key="1">
    <citation type="journal article" date="2012" name="BMC Genomics">
        <title>Sequencing the genome of Marssonina brunnea reveals fungus-poplar co-evolution.</title>
        <authorList>
            <person name="Zhu S."/>
            <person name="Cao Y.-Z."/>
            <person name="Jiang C."/>
            <person name="Tan B.-Y."/>
            <person name="Wang Z."/>
            <person name="Feng S."/>
            <person name="Zhang L."/>
            <person name="Su X.-H."/>
            <person name="Brejova B."/>
            <person name="Vinar T."/>
            <person name="Xu M."/>
            <person name="Wang M.-X."/>
            <person name="Zhang S.-G."/>
            <person name="Huang M.-R."/>
            <person name="Wu R."/>
            <person name="Zhou Y."/>
        </authorList>
    </citation>
    <scope>NUCLEOTIDE SEQUENCE [LARGE SCALE GENOMIC DNA]</scope>
    <source>
        <strain evidence="5 6">MB_m1</strain>
    </source>
</reference>
<organism evidence="5 6">
    <name type="scientific">Marssonina brunnea f. sp. multigermtubi (strain MB_m1)</name>
    <name type="common">Marssonina leaf spot fungus</name>
    <dbReference type="NCBI Taxonomy" id="1072389"/>
    <lineage>
        <taxon>Eukaryota</taxon>
        <taxon>Fungi</taxon>
        <taxon>Dikarya</taxon>
        <taxon>Ascomycota</taxon>
        <taxon>Pezizomycotina</taxon>
        <taxon>Leotiomycetes</taxon>
        <taxon>Helotiales</taxon>
        <taxon>Drepanopezizaceae</taxon>
        <taxon>Drepanopeziza</taxon>
    </lineage>
</organism>
<dbReference type="PANTHER" id="PTHR15696:SF36">
    <property type="entry name" value="NONSENSE-MEDIATED MRNA DECAY FACTOR"/>
    <property type="match status" value="1"/>
</dbReference>
<dbReference type="Pfam" id="PF10374">
    <property type="entry name" value="EST1"/>
    <property type="match status" value="1"/>
</dbReference>
<evidence type="ECO:0000313" key="6">
    <source>
        <dbReference type="Proteomes" id="UP000006753"/>
    </source>
</evidence>
<feature type="compositionally biased region" description="Basic and acidic residues" evidence="2">
    <location>
        <begin position="580"/>
        <end position="589"/>
    </location>
</feature>
<dbReference type="Pfam" id="PF10373">
    <property type="entry name" value="EST1_DNA_bind"/>
    <property type="match status" value="1"/>
</dbReference>
<dbReference type="EMBL" id="JH921434">
    <property type="protein sequence ID" value="EKD17846.1"/>
    <property type="molecule type" value="Genomic_DNA"/>
</dbReference>
<name>K1WXS9_MARBU</name>
<dbReference type="AlphaFoldDB" id="K1WXS9"/>
<dbReference type="HOGENOM" id="CLU_013363_1_0_1"/>
<accession>K1WXS9</accession>
<comment type="function">
    <text evidence="1">Plays a role in nonsense-mediated mRNA decay.</text>
</comment>
<evidence type="ECO:0000259" key="3">
    <source>
        <dbReference type="Pfam" id="PF10373"/>
    </source>
</evidence>
<dbReference type="STRING" id="1072389.K1WXS9"/>
<proteinExistence type="predicted"/>
<dbReference type="GeneID" id="18759553"/>
<keyword evidence="1" id="KW-0539">Nucleus</keyword>
<comment type="subcellular location">
    <subcellularLocation>
        <location evidence="1">Nucleus</location>
    </subcellularLocation>
</comment>
<dbReference type="InterPro" id="IPR019458">
    <property type="entry name" value="Est1-like_N"/>
</dbReference>
<sequence length="859" mass="95746">MDSSPAAQSWALVQQLEAQIKGLMKNRDPTYKEIDNGMVELRTACEAVQFADFSFATSVEVEQRLWSVHTMINNRYRKVMEHSKKANKTHVERRATAKHYADFIKTSQYFYKGYIQRLASHFDGLENLYRIASRLSLSTLTADQRVKVSPDIRPLIELSCHATLLHLGDLSRWRNSFRTKDRSWEPAMGYYALANDLRPTDGAAHSQMSVIALSEQNHLDAIYHLYRALTTENPHALAKGNLETEFKKIISAWEKKVPQQNNDKLRMLCWWYVLLQAKFYQGVEFAATQKELEREILSRLALLLKGQSFGATLEKLVIVNIAAQHFAYARFQQATETSQEVPLNSYNFCIRFNVRFFTVLLQTLLPELEDEPTGEDIPNGPSGSRSERENDKITAIARRVLPAIRQYSTWVMANNKWLMALSAPVVASNAIAIQINEMWKAFANVSTRLGERFSGNQASVGYLLEEDESTVGFEPLRSFKFPQGCDVFKNIAGESKPRNSDQGINRHHPSVEMQSRIQDILCISLTFHMQPQFPITLSQSNGRNVFHFVEGVASPPNTAESSVFPTPTPTQTSKSAFSPRELDGSHHSGVRDAVSTYDAHHSMENDMLRMVDGLVDSSASGTVHANDETSYGMGSRTANEIFALTGSNGYDWQVRSSPKMLPSMPGFQDSAFAPQPNELKLTSPMRYSYSPAPLATREQQLEAAAALEVATGYSSCRTTSWGRQSSLVGSTGAYKSVSRQLDEGLDERIANTTWARQRPRPASGSVAQSVNQLLQESLNQQYMSSGFSDSSSIYVNTPPPVRNGVMGVRNGMFGMVNADSAIYAGASAFDRDTMLQSSIWTGSQQFGGYSQTPPGGQGG</sequence>
<dbReference type="KEGG" id="mbe:MBM_03618"/>
<protein>
    <recommendedName>
        <fullName evidence="1">Nonsense-mediated mRNA decay factor</fullName>
    </recommendedName>
</protein>
<dbReference type="eggNOG" id="KOG2162">
    <property type="taxonomic scope" value="Eukaryota"/>
</dbReference>
<dbReference type="InterPro" id="IPR045153">
    <property type="entry name" value="Est1/Ebs1-like"/>
</dbReference>
<evidence type="ECO:0000256" key="1">
    <source>
        <dbReference type="RuleBase" id="RU369098"/>
    </source>
</evidence>
<evidence type="ECO:0000256" key="2">
    <source>
        <dbReference type="SAM" id="MobiDB-lite"/>
    </source>
</evidence>
<feature type="domain" description="Telomerase activating protein Est1-like N-terminal" evidence="4">
    <location>
        <begin position="60"/>
        <end position="177"/>
    </location>
</feature>
<dbReference type="OMA" id="QTPPCGQ"/>
<evidence type="ECO:0000313" key="5">
    <source>
        <dbReference type="EMBL" id="EKD17846.1"/>
    </source>
</evidence>
<dbReference type="GO" id="GO:0000184">
    <property type="term" value="P:nuclear-transcribed mRNA catabolic process, nonsense-mediated decay"/>
    <property type="evidence" value="ECO:0007669"/>
    <property type="project" value="UniProtKB-KW"/>
</dbReference>
<dbReference type="PANTHER" id="PTHR15696">
    <property type="entry name" value="SMG-7 SUPPRESSOR WITH MORPHOLOGICAL EFFECT ON GENITALIA PROTEIN 7"/>
    <property type="match status" value="1"/>
</dbReference>
<feature type="domain" description="DNA/RNA-binding" evidence="3">
    <location>
        <begin position="187"/>
        <end position="478"/>
    </location>
</feature>
<dbReference type="GO" id="GO:0005634">
    <property type="term" value="C:nucleus"/>
    <property type="evidence" value="ECO:0007669"/>
    <property type="project" value="UniProtKB-SubCell"/>
</dbReference>
<evidence type="ECO:0000259" key="4">
    <source>
        <dbReference type="Pfam" id="PF10374"/>
    </source>
</evidence>
<dbReference type="InterPro" id="IPR018834">
    <property type="entry name" value="DNA/RNA-bd_Est1-type"/>
</dbReference>
<dbReference type="OrthoDB" id="69928at2759"/>
<dbReference type="Gene3D" id="1.25.40.10">
    <property type="entry name" value="Tetratricopeptide repeat domain"/>
    <property type="match status" value="1"/>
</dbReference>
<keyword evidence="1" id="KW-0866">Nonsense-mediated mRNA decay</keyword>
<gene>
    <name evidence="5" type="ORF">MBM_03618</name>
</gene>
<dbReference type="InterPro" id="IPR011990">
    <property type="entry name" value="TPR-like_helical_dom_sf"/>
</dbReference>